<keyword evidence="2" id="KW-1185">Reference proteome</keyword>
<evidence type="ECO:0008006" key="3">
    <source>
        <dbReference type="Google" id="ProtNLM"/>
    </source>
</evidence>
<name>A0A852U4M3_9ACTN</name>
<dbReference type="InterPro" id="IPR025855">
    <property type="entry name" value="Replic_Relax"/>
</dbReference>
<reference evidence="1 2" key="1">
    <citation type="submission" date="2020-07" db="EMBL/GenBank/DDBJ databases">
        <title>Sequencing the genomes of 1000 actinobacteria strains.</title>
        <authorList>
            <person name="Klenk H.-P."/>
        </authorList>
    </citation>
    <scope>NUCLEOTIDE SEQUENCE [LARGE SCALE GENOMIC DNA]</scope>
    <source>
        <strain evidence="1 2">CXB654</strain>
    </source>
</reference>
<dbReference type="Proteomes" id="UP000589036">
    <property type="component" value="Unassembled WGS sequence"/>
</dbReference>
<organism evidence="1 2">
    <name type="scientific">Spinactinospora alkalitolerans</name>
    <dbReference type="NCBI Taxonomy" id="687207"/>
    <lineage>
        <taxon>Bacteria</taxon>
        <taxon>Bacillati</taxon>
        <taxon>Actinomycetota</taxon>
        <taxon>Actinomycetes</taxon>
        <taxon>Streptosporangiales</taxon>
        <taxon>Nocardiopsidaceae</taxon>
        <taxon>Spinactinospora</taxon>
    </lineage>
</organism>
<dbReference type="EMBL" id="JACCCC010000001">
    <property type="protein sequence ID" value="NYE50475.1"/>
    <property type="molecule type" value="Genomic_DNA"/>
</dbReference>
<gene>
    <name evidence="1" type="ORF">HDA32_005595</name>
</gene>
<sequence>MTRRVHTAHLADRLTDRDYAILGTVHTHRVLTTLQAGALFFTGPTARNARRRLLALHRYGLLDTFRPTTPGPGTRPVHWTLAPTGARVLAHHRGLGLDELGYRHDTAAGIAHSAKLDHTTGLVQTFTAFTLAARATPGAHLAVWWGEVQSAAEWGGYVRPDAYLRWIEEEARVDAFLEYDTGTEALTRVARKLPGYARLAAASRMPSPILFAVPGTARETNLAAALAPHATPATPIRLTTHALLAVPGPAAAIWRAPDSDHRHRLADPTP</sequence>
<protein>
    <recommendedName>
        <fullName evidence="3">Replication-relaxation</fullName>
    </recommendedName>
</protein>
<evidence type="ECO:0000313" key="2">
    <source>
        <dbReference type="Proteomes" id="UP000589036"/>
    </source>
</evidence>
<proteinExistence type="predicted"/>
<dbReference type="RefSeq" id="WP_179645949.1">
    <property type="nucleotide sequence ID" value="NZ_BAAAYY010000006.1"/>
</dbReference>
<comment type="caution">
    <text evidence="1">The sequence shown here is derived from an EMBL/GenBank/DDBJ whole genome shotgun (WGS) entry which is preliminary data.</text>
</comment>
<dbReference type="Pfam" id="PF13814">
    <property type="entry name" value="Replic_Relax"/>
    <property type="match status" value="1"/>
</dbReference>
<dbReference type="AlphaFoldDB" id="A0A852U4M3"/>
<evidence type="ECO:0000313" key="1">
    <source>
        <dbReference type="EMBL" id="NYE50475.1"/>
    </source>
</evidence>
<accession>A0A852U4M3</accession>